<reference evidence="1 3" key="2">
    <citation type="journal article" date="2013" name="Nature">
        <title>Insights into bilaterian evolution from three spiralian genomes.</title>
        <authorList>
            <person name="Simakov O."/>
            <person name="Marletaz F."/>
            <person name="Cho S.J."/>
            <person name="Edsinger-Gonzales E."/>
            <person name="Havlak P."/>
            <person name="Hellsten U."/>
            <person name="Kuo D.H."/>
            <person name="Larsson T."/>
            <person name="Lv J."/>
            <person name="Arendt D."/>
            <person name="Savage R."/>
            <person name="Osoegawa K."/>
            <person name="de Jong P."/>
            <person name="Grimwood J."/>
            <person name="Chapman J.A."/>
            <person name="Shapiro H."/>
            <person name="Aerts A."/>
            <person name="Otillar R.P."/>
            <person name="Terry A.Y."/>
            <person name="Boore J.L."/>
            <person name="Grigoriev I.V."/>
            <person name="Lindberg D.R."/>
            <person name="Seaver E.C."/>
            <person name="Weisblat D.A."/>
            <person name="Putnam N.H."/>
            <person name="Rokhsar D.S."/>
        </authorList>
    </citation>
    <scope>NUCLEOTIDE SEQUENCE</scope>
</reference>
<evidence type="ECO:0008006" key="4">
    <source>
        <dbReference type="Google" id="ProtNLM"/>
    </source>
</evidence>
<dbReference type="EMBL" id="AMQM01000504">
    <property type="status" value="NOT_ANNOTATED_CDS"/>
    <property type="molecule type" value="Genomic_DNA"/>
</dbReference>
<dbReference type="EMBL" id="AMQM01000503">
    <property type="status" value="NOT_ANNOTATED_CDS"/>
    <property type="molecule type" value="Genomic_DNA"/>
</dbReference>
<name>T1EPS7_HELRO</name>
<dbReference type="InterPro" id="IPR011011">
    <property type="entry name" value="Znf_FYVE_PHD"/>
</dbReference>
<dbReference type="RefSeq" id="XP_009015366.1">
    <property type="nucleotide sequence ID" value="XM_009017118.1"/>
</dbReference>
<reference evidence="2" key="3">
    <citation type="submission" date="2015-06" db="UniProtKB">
        <authorList>
            <consortium name="EnsemblMetazoa"/>
        </authorList>
    </citation>
    <scope>IDENTIFICATION</scope>
</reference>
<organism evidence="2 3">
    <name type="scientific">Helobdella robusta</name>
    <name type="common">Californian leech</name>
    <dbReference type="NCBI Taxonomy" id="6412"/>
    <lineage>
        <taxon>Eukaryota</taxon>
        <taxon>Metazoa</taxon>
        <taxon>Spiralia</taxon>
        <taxon>Lophotrochozoa</taxon>
        <taxon>Annelida</taxon>
        <taxon>Clitellata</taxon>
        <taxon>Hirudinea</taxon>
        <taxon>Rhynchobdellida</taxon>
        <taxon>Glossiphoniidae</taxon>
        <taxon>Helobdella</taxon>
    </lineage>
</organism>
<dbReference type="AlphaFoldDB" id="T1EPS7"/>
<dbReference type="HOGENOM" id="CLU_676662_0_0_1"/>
<dbReference type="GeneID" id="20198577"/>
<dbReference type="Gene3D" id="3.30.40.10">
    <property type="entry name" value="Zinc/RING finger domain, C3HC4 (zinc finger)"/>
    <property type="match status" value="1"/>
</dbReference>
<dbReference type="OrthoDB" id="41323at2759"/>
<dbReference type="Proteomes" id="UP000015101">
    <property type="component" value="Unassembled WGS sequence"/>
</dbReference>
<dbReference type="InParanoid" id="T1EPS7"/>
<evidence type="ECO:0000313" key="1">
    <source>
        <dbReference type="EMBL" id="ESO05998.1"/>
    </source>
</evidence>
<dbReference type="CTD" id="20198577"/>
<dbReference type="SUPFAM" id="SSF57903">
    <property type="entry name" value="FYVE/PHD zinc finger"/>
    <property type="match status" value="1"/>
</dbReference>
<dbReference type="KEGG" id="hro:HELRODRAFT_160103"/>
<proteinExistence type="predicted"/>
<accession>T1EPS7</accession>
<gene>
    <name evidence="2" type="primary">20198577</name>
    <name evidence="1" type="ORF">HELRODRAFT_160103</name>
</gene>
<dbReference type="EMBL" id="KB096324">
    <property type="protein sequence ID" value="ESO05998.1"/>
    <property type="molecule type" value="Genomic_DNA"/>
</dbReference>
<dbReference type="InterPro" id="IPR013083">
    <property type="entry name" value="Znf_RING/FYVE/PHD"/>
</dbReference>
<dbReference type="EnsemblMetazoa" id="HelroT160103">
    <property type="protein sequence ID" value="HelroP160103"/>
    <property type="gene ID" value="HelroG160103"/>
</dbReference>
<evidence type="ECO:0000313" key="2">
    <source>
        <dbReference type="EnsemblMetazoa" id="HelroP160103"/>
    </source>
</evidence>
<sequence length="407" mass="47629">MDVKTRVRKIEILWNTIEELMKNIFYKCLRTTIQKILIDDKIVVLGDSNARIPKIWVNSPIASDHRLIPCSMAVAVPSLLHFVFRRVRNYKRINRNMFTRDSLKGALSVTIVYNHNAMWTSYLIYTTQLSDNLLISTFQSETKEFVLNHAVGLMKNAKTSNFILARVPFGTKWSGEAQGDIDCLMIPAFSKDCLSQTQQQKNVFKIRFAESENDVEKTAVIIPIGLFEYLFMSFGWFTKCRMHFSEVHGLLFFSRGDWGRMDQTKRRMRSRALNAKKVRPYPKAPARQVRKTKRKKLTSRVLTDTPVKEELRVQQTREEIKKRPIMNKRKLQQNKKNQISEESNRVTKKNKIKRQLYAEKDICVMCGEAGRDNEMWFRCRNCAKWAHELCTSVSSAVDYICEFCIHE</sequence>
<protein>
    <recommendedName>
        <fullName evidence="4">Zinc finger PHD-type domain-containing protein</fullName>
    </recommendedName>
</protein>
<reference evidence="3" key="1">
    <citation type="submission" date="2012-12" db="EMBL/GenBank/DDBJ databases">
        <authorList>
            <person name="Hellsten U."/>
            <person name="Grimwood J."/>
            <person name="Chapman J.A."/>
            <person name="Shapiro H."/>
            <person name="Aerts A."/>
            <person name="Otillar R.P."/>
            <person name="Terry A.Y."/>
            <person name="Boore J.L."/>
            <person name="Simakov O."/>
            <person name="Marletaz F."/>
            <person name="Cho S.-J."/>
            <person name="Edsinger-Gonzales E."/>
            <person name="Havlak P."/>
            <person name="Kuo D.-H."/>
            <person name="Larsson T."/>
            <person name="Lv J."/>
            <person name="Arendt D."/>
            <person name="Savage R."/>
            <person name="Osoegawa K."/>
            <person name="de Jong P."/>
            <person name="Lindberg D.R."/>
            <person name="Seaver E.C."/>
            <person name="Weisblat D.A."/>
            <person name="Putnam N.H."/>
            <person name="Grigoriev I.V."/>
            <person name="Rokhsar D.S."/>
        </authorList>
    </citation>
    <scope>NUCLEOTIDE SEQUENCE</scope>
</reference>
<keyword evidence="3" id="KW-1185">Reference proteome</keyword>
<evidence type="ECO:0000313" key="3">
    <source>
        <dbReference type="Proteomes" id="UP000015101"/>
    </source>
</evidence>